<evidence type="ECO:0000256" key="6">
    <source>
        <dbReference type="ARBA" id="ARBA00022824"/>
    </source>
</evidence>
<evidence type="ECO:0000256" key="9">
    <source>
        <dbReference type="SAM" id="Phobius"/>
    </source>
</evidence>
<reference evidence="10 11" key="1">
    <citation type="submission" date="2017-08" db="EMBL/GenBank/DDBJ databases">
        <title>Infants hospitalized years apart are colonized by the same room-sourced microbial strains.</title>
        <authorList>
            <person name="Brooks B."/>
            <person name="Olm M.R."/>
            <person name="Firek B.A."/>
            <person name="Baker R."/>
            <person name="Thomas B.C."/>
            <person name="Morowitz M.J."/>
            <person name="Banfield J.F."/>
        </authorList>
    </citation>
    <scope>NUCLEOTIDE SEQUENCE [LARGE SCALE GENOMIC DNA]</scope>
    <source>
        <strain evidence="10">S2_003_000_R2_14</strain>
    </source>
</reference>
<feature type="transmembrane region" description="Helical" evidence="9">
    <location>
        <begin position="212"/>
        <end position="233"/>
    </location>
</feature>
<dbReference type="PANTHER" id="PTHR22760">
    <property type="entry name" value="GLYCOSYLTRANSFERASE"/>
    <property type="match status" value="1"/>
</dbReference>
<feature type="transmembrane region" description="Helical" evidence="9">
    <location>
        <begin position="12"/>
        <end position="30"/>
    </location>
</feature>
<evidence type="ECO:0000256" key="3">
    <source>
        <dbReference type="ARBA" id="ARBA00022676"/>
    </source>
</evidence>
<keyword evidence="5 9" id="KW-0812">Transmembrane</keyword>
<comment type="subcellular location">
    <subcellularLocation>
        <location evidence="1">Endomembrane system</location>
        <topology evidence="1">Multi-pass membrane protein</topology>
    </subcellularLocation>
    <subcellularLocation>
        <location evidence="2">Endoplasmic reticulum membrane</location>
    </subcellularLocation>
</comment>
<evidence type="ECO:0000256" key="4">
    <source>
        <dbReference type="ARBA" id="ARBA00022679"/>
    </source>
</evidence>
<feature type="transmembrane region" description="Helical" evidence="9">
    <location>
        <begin position="298"/>
        <end position="315"/>
    </location>
</feature>
<protein>
    <recommendedName>
        <fullName evidence="12">Alg9-like mannosyltransferase family protein</fullName>
    </recommendedName>
</protein>
<feature type="transmembrane region" description="Helical" evidence="9">
    <location>
        <begin position="124"/>
        <end position="142"/>
    </location>
</feature>
<dbReference type="AlphaFoldDB" id="A0A2W5TQ13"/>
<proteinExistence type="predicted"/>
<organism evidence="10 11">
    <name type="scientific">Archangium gephyra</name>
    <dbReference type="NCBI Taxonomy" id="48"/>
    <lineage>
        <taxon>Bacteria</taxon>
        <taxon>Pseudomonadati</taxon>
        <taxon>Myxococcota</taxon>
        <taxon>Myxococcia</taxon>
        <taxon>Myxococcales</taxon>
        <taxon>Cystobacterineae</taxon>
        <taxon>Archangiaceae</taxon>
        <taxon>Archangium</taxon>
    </lineage>
</organism>
<evidence type="ECO:0000256" key="2">
    <source>
        <dbReference type="ARBA" id="ARBA00004586"/>
    </source>
</evidence>
<evidence type="ECO:0000313" key="10">
    <source>
        <dbReference type="EMBL" id="PZR15453.1"/>
    </source>
</evidence>
<sequence>MELWPREKLPRAVLFGSLTIGLLLRAYIVFTDDGINWPDEIYQSFEPAHRLVFGYGMVAWEYLEGARTWATPGFVAVWLWLCKLVGADSPSTYIHVTKLAFSTLSLVAALGAYRLSRVFGARELEATVSAAAWSLCALALYFSPRAMSENLAAVCIVWGAALTLDERGPRWLGASLLGFATIARLQSGVVCVAILGVLVVRSLRGKQWRPTLEVFGVLVLWAFIFGAWDAAAWRDVPSAKYGGWFHSAFVYYRVNIVENRGAQWGTSAWGYYFQYLFTSMPGVTLVLGASLLASLKRATSLVVVVLMFLALHLAVPHKELRFMVPILPLTCAFIGIALSQLSEGLAPRVAAVVGALIAYSAITFPKLTMGDVGSYLERAQSSAWNDFGTVNRLMLAASRQRDLCGLRIDATHLAWTGGITYLHRKAPLYMPGTPHQQGWFNYVIARQGSGLPAIASEGGFELVKLPNMTSCTPNAGYTWKLP</sequence>
<feature type="transmembrane region" description="Helical" evidence="9">
    <location>
        <begin position="345"/>
        <end position="364"/>
    </location>
</feature>
<evidence type="ECO:0000256" key="8">
    <source>
        <dbReference type="ARBA" id="ARBA00023136"/>
    </source>
</evidence>
<evidence type="ECO:0000256" key="5">
    <source>
        <dbReference type="ARBA" id="ARBA00022692"/>
    </source>
</evidence>
<dbReference type="GO" id="GO:0012505">
    <property type="term" value="C:endomembrane system"/>
    <property type="evidence" value="ECO:0007669"/>
    <property type="project" value="UniProtKB-SubCell"/>
</dbReference>
<keyword evidence="7 9" id="KW-1133">Transmembrane helix</keyword>
<feature type="transmembrane region" description="Helical" evidence="9">
    <location>
        <begin position="93"/>
        <end position="112"/>
    </location>
</feature>
<feature type="transmembrane region" description="Helical" evidence="9">
    <location>
        <begin position="269"/>
        <end position="292"/>
    </location>
</feature>
<evidence type="ECO:0000313" key="11">
    <source>
        <dbReference type="Proteomes" id="UP000249061"/>
    </source>
</evidence>
<gene>
    <name evidence="10" type="ORF">DI536_08365</name>
</gene>
<feature type="transmembrane region" description="Helical" evidence="9">
    <location>
        <begin position="322"/>
        <end position="339"/>
    </location>
</feature>
<comment type="caution">
    <text evidence="10">The sequence shown here is derived from an EMBL/GenBank/DDBJ whole genome shotgun (WGS) entry which is preliminary data.</text>
</comment>
<evidence type="ECO:0000256" key="1">
    <source>
        <dbReference type="ARBA" id="ARBA00004127"/>
    </source>
</evidence>
<dbReference type="InterPro" id="IPR005599">
    <property type="entry name" value="GPI_mannosylTrfase"/>
</dbReference>
<keyword evidence="3" id="KW-0328">Glycosyltransferase</keyword>
<dbReference type="Pfam" id="PF03901">
    <property type="entry name" value="Glyco_transf_22"/>
    <property type="match status" value="1"/>
</dbReference>
<dbReference type="Proteomes" id="UP000249061">
    <property type="component" value="Unassembled WGS sequence"/>
</dbReference>
<keyword evidence="4" id="KW-0808">Transferase</keyword>
<keyword evidence="6" id="KW-0256">Endoplasmic reticulum</keyword>
<dbReference type="EMBL" id="QFQP01000005">
    <property type="protein sequence ID" value="PZR15453.1"/>
    <property type="molecule type" value="Genomic_DNA"/>
</dbReference>
<evidence type="ECO:0000256" key="7">
    <source>
        <dbReference type="ARBA" id="ARBA00022989"/>
    </source>
</evidence>
<dbReference type="GO" id="GO:0000030">
    <property type="term" value="F:mannosyltransferase activity"/>
    <property type="evidence" value="ECO:0007669"/>
    <property type="project" value="TreeGrafter"/>
</dbReference>
<feature type="transmembrane region" description="Helical" evidence="9">
    <location>
        <begin position="176"/>
        <end position="200"/>
    </location>
</feature>
<keyword evidence="8 9" id="KW-0472">Membrane</keyword>
<name>A0A2W5TQ13_9BACT</name>
<evidence type="ECO:0008006" key="12">
    <source>
        <dbReference type="Google" id="ProtNLM"/>
    </source>
</evidence>
<accession>A0A2W5TQ13</accession>